<dbReference type="Proteomes" id="UP001357485">
    <property type="component" value="Unassembled WGS sequence"/>
</dbReference>
<dbReference type="Gene3D" id="2.40.70.10">
    <property type="entry name" value="Acid Proteases"/>
    <property type="match status" value="1"/>
</dbReference>
<keyword evidence="2" id="KW-0732">Signal</keyword>
<gene>
    <name evidence="4" type="ORF">LTR16_003569</name>
</gene>
<dbReference type="PANTHER" id="PTHR47966:SF2">
    <property type="entry name" value="ASPERGILLOPEPSIN-1-RELATED"/>
    <property type="match status" value="1"/>
</dbReference>
<organism evidence="4 5">
    <name type="scientific">Cryomyces antarcticus</name>
    <dbReference type="NCBI Taxonomy" id="329879"/>
    <lineage>
        <taxon>Eukaryota</taxon>
        <taxon>Fungi</taxon>
        <taxon>Dikarya</taxon>
        <taxon>Ascomycota</taxon>
        <taxon>Pezizomycotina</taxon>
        <taxon>Dothideomycetes</taxon>
        <taxon>Dothideomycetes incertae sedis</taxon>
        <taxon>Cryomyces</taxon>
    </lineage>
</organism>
<evidence type="ECO:0000313" key="5">
    <source>
        <dbReference type="Proteomes" id="UP001357485"/>
    </source>
</evidence>
<dbReference type="SUPFAM" id="SSF50630">
    <property type="entry name" value="Acid proteases"/>
    <property type="match status" value="1"/>
</dbReference>
<evidence type="ECO:0000256" key="1">
    <source>
        <dbReference type="ARBA" id="ARBA00007447"/>
    </source>
</evidence>
<comment type="caution">
    <text evidence="4">The sequence shown here is derived from an EMBL/GenBank/DDBJ whole genome shotgun (WGS) entry which is preliminary data.</text>
</comment>
<evidence type="ECO:0000259" key="3">
    <source>
        <dbReference type="PROSITE" id="PS51767"/>
    </source>
</evidence>
<reference evidence="4 5" key="1">
    <citation type="submission" date="2023-08" db="EMBL/GenBank/DDBJ databases">
        <title>Black Yeasts Isolated from many extreme environments.</title>
        <authorList>
            <person name="Coleine C."/>
            <person name="Stajich J.E."/>
            <person name="Selbmann L."/>
        </authorList>
    </citation>
    <scope>NUCLEOTIDE SEQUENCE [LARGE SCALE GENOMIC DNA]</scope>
    <source>
        <strain evidence="4 5">CCFEE 536</strain>
    </source>
</reference>
<evidence type="ECO:0000256" key="2">
    <source>
        <dbReference type="SAM" id="SignalP"/>
    </source>
</evidence>
<dbReference type="PANTHER" id="PTHR47966">
    <property type="entry name" value="BETA-SITE APP-CLEAVING ENZYME, ISOFORM A-RELATED"/>
    <property type="match status" value="1"/>
</dbReference>
<feature type="signal peptide" evidence="2">
    <location>
        <begin position="1"/>
        <end position="19"/>
    </location>
</feature>
<dbReference type="InterPro" id="IPR021109">
    <property type="entry name" value="Peptidase_aspartic_dom_sf"/>
</dbReference>
<evidence type="ECO:0000313" key="4">
    <source>
        <dbReference type="EMBL" id="KAK5124334.1"/>
    </source>
</evidence>
<dbReference type="Pfam" id="PF00026">
    <property type="entry name" value="Asp"/>
    <property type="match status" value="1"/>
</dbReference>
<proteinExistence type="inferred from homology"/>
<name>A0ABR0KSG1_9PEZI</name>
<feature type="non-terminal residue" evidence="4">
    <location>
        <position position="196"/>
    </location>
</feature>
<protein>
    <recommendedName>
        <fullName evidence="3">Peptidase A1 domain-containing protein</fullName>
    </recommendedName>
</protein>
<dbReference type="InterPro" id="IPR033121">
    <property type="entry name" value="PEPTIDASE_A1"/>
</dbReference>
<accession>A0ABR0KSG1</accession>
<dbReference type="PROSITE" id="PS51767">
    <property type="entry name" value="PEPTIDASE_A1"/>
    <property type="match status" value="1"/>
</dbReference>
<dbReference type="InterPro" id="IPR001461">
    <property type="entry name" value="Aspartic_peptidase_A1"/>
</dbReference>
<feature type="domain" description="Peptidase A1" evidence="3">
    <location>
        <begin position="89"/>
        <end position="196"/>
    </location>
</feature>
<feature type="chain" id="PRO_5047246035" description="Peptidase A1 domain-containing protein" evidence="2">
    <location>
        <begin position="20"/>
        <end position="196"/>
    </location>
</feature>
<dbReference type="EMBL" id="JAVRRA010025004">
    <property type="protein sequence ID" value="KAK5124334.1"/>
    <property type="molecule type" value="Genomic_DNA"/>
</dbReference>
<keyword evidence="5" id="KW-1185">Reference proteome</keyword>
<sequence>MHVLQAIIALAALASLSLASPIELVGRRTFSVAQVPSGKRIRNGPLAMSKTYAKYAVEAPIDIKVAAANAAASQQGEVSNAPEAHDQSYLCPVTVGSQTLNLDFDTGSADLWVYSTLMPTSEQRGHSIYNPDSSSSSNAQSDNSWTIQYSDGSGASGTVYADKVVVGSVTATSQAVEAATSVSSAFLKETHNDGLL</sequence>
<comment type="similarity">
    <text evidence="1">Belongs to the peptidase A1 family.</text>
</comment>